<dbReference type="Gene3D" id="1.20.1740.10">
    <property type="entry name" value="Amino acid/polyamine transporter I"/>
    <property type="match status" value="1"/>
</dbReference>
<evidence type="ECO:0000313" key="7">
    <source>
        <dbReference type="EMBL" id="RHW46589.1"/>
    </source>
</evidence>
<feature type="transmembrane region" description="Helical" evidence="6">
    <location>
        <begin position="103"/>
        <end position="135"/>
    </location>
</feature>
<protein>
    <submittedName>
        <fullName evidence="7">Amino acid permease</fullName>
    </submittedName>
</protein>
<feature type="transmembrane region" description="Helical" evidence="6">
    <location>
        <begin position="182"/>
        <end position="204"/>
    </location>
</feature>
<organism evidence="7 8">
    <name type="scientific">Dermacoccus abyssi</name>
    <dbReference type="NCBI Taxonomy" id="322596"/>
    <lineage>
        <taxon>Bacteria</taxon>
        <taxon>Bacillati</taxon>
        <taxon>Actinomycetota</taxon>
        <taxon>Actinomycetes</taxon>
        <taxon>Micrococcales</taxon>
        <taxon>Dermacoccaceae</taxon>
        <taxon>Dermacoccus</taxon>
    </lineage>
</organism>
<evidence type="ECO:0000256" key="5">
    <source>
        <dbReference type="ARBA" id="ARBA00023136"/>
    </source>
</evidence>
<evidence type="ECO:0000256" key="2">
    <source>
        <dbReference type="ARBA" id="ARBA00022448"/>
    </source>
</evidence>
<dbReference type="PIRSF" id="PIRSF006060">
    <property type="entry name" value="AA_transporter"/>
    <property type="match status" value="1"/>
</dbReference>
<dbReference type="Proteomes" id="UP000285376">
    <property type="component" value="Unassembled WGS sequence"/>
</dbReference>
<gene>
    <name evidence="7" type="ORF">D1832_04925</name>
</gene>
<evidence type="ECO:0000256" key="6">
    <source>
        <dbReference type="SAM" id="Phobius"/>
    </source>
</evidence>
<feature type="transmembrane region" description="Helical" evidence="6">
    <location>
        <begin position="403"/>
        <end position="421"/>
    </location>
</feature>
<dbReference type="InterPro" id="IPR002293">
    <property type="entry name" value="AA/rel_permease1"/>
</dbReference>
<dbReference type="GO" id="GO:0015171">
    <property type="term" value="F:amino acid transmembrane transporter activity"/>
    <property type="evidence" value="ECO:0007669"/>
    <property type="project" value="TreeGrafter"/>
</dbReference>
<evidence type="ECO:0000256" key="3">
    <source>
        <dbReference type="ARBA" id="ARBA00022692"/>
    </source>
</evidence>
<evidence type="ECO:0000313" key="8">
    <source>
        <dbReference type="Proteomes" id="UP000285376"/>
    </source>
</evidence>
<dbReference type="RefSeq" id="WP_118912874.1">
    <property type="nucleotide sequence ID" value="NZ_CBCRVH010000003.1"/>
</dbReference>
<keyword evidence="2" id="KW-0813">Transport</keyword>
<keyword evidence="4 6" id="KW-1133">Transmembrane helix</keyword>
<sequence length="524" mass="56042">MSLLRTKSIEASIADSEASEFQLKKNLSALDLTVFGIGVIIGAGIFTVTGSAAATMAGPAIVLSFLLGAVCCGLAALCYAELSSTVPVSGSAYTFSYATMGELIAWIVGWDLLLELILAAGVVAQGWSAYFNILFGEWGLKLPEKLQGGTGWFDHFDLAAFGLVAALTCLIAVGIKESLRINFALVAVKVFIVLFIIVMGIQYIDSKNYTPFIPPAQPLEGESQTMHRPLWEILTGMEPQAFGVMGVISGAALVFFAYIGFDVVATTAEETRNPKRDLPIGIIGSLVICTILYVSVCLVITGMVKYDKIDPKGALAAAFRDAGHPGYAQIISAGAVAGLATVVMTLMIGATRVMYAMSRDGLLPRGMAKTNPKTGTPVPMTLVMGFLIAVAAATIPIGEFEEMVNIGTLSAFFLVSLAVPIMRKARPDLERPFKVPGSPVLPWLSAAICLYLMLNLPVETWLRFAVWLLIGFIIYFAYGQRHSRVGRNPQLQGGVGDGVYATDLDSSVGEGFTKDERYSSDERH</sequence>
<dbReference type="PANTHER" id="PTHR43243">
    <property type="entry name" value="INNER MEMBRANE TRANSPORTER YGJI-RELATED"/>
    <property type="match status" value="1"/>
</dbReference>
<reference evidence="7 8" key="1">
    <citation type="submission" date="2018-08" db="EMBL/GenBank/DDBJ databases">
        <title>Whole genome sequence analysis of Dermacoccus abyssi bacteria isolated from Deep Mariana trench Micromonospora spp reveals genes involved in the environmental adaptation and production of secondary metabolites.</title>
        <authorList>
            <person name="Abdel-Mageed W.M."/>
            <person name="Lehri B."/>
            <person name="Nouioui I."/>
            <person name="Goodfellow I."/>
            <person name="Jaspars M."/>
            <person name="Karlyshev A."/>
        </authorList>
    </citation>
    <scope>NUCLEOTIDE SEQUENCE [LARGE SCALE GENOMIC DNA]</scope>
    <source>
        <strain evidence="7 8">MT1.1</strain>
    </source>
</reference>
<feature type="transmembrane region" description="Helical" evidence="6">
    <location>
        <begin position="32"/>
        <end position="54"/>
    </location>
</feature>
<keyword evidence="5 6" id="KW-0472">Membrane</keyword>
<comment type="subcellular location">
    <subcellularLocation>
        <location evidence="1">Membrane</location>
        <topology evidence="1">Multi-pass membrane protein</topology>
    </subcellularLocation>
</comment>
<feature type="transmembrane region" description="Helical" evidence="6">
    <location>
        <begin position="60"/>
        <end position="82"/>
    </location>
</feature>
<dbReference type="AlphaFoldDB" id="A0A417Z7H1"/>
<proteinExistence type="predicted"/>
<evidence type="ECO:0000256" key="4">
    <source>
        <dbReference type="ARBA" id="ARBA00022989"/>
    </source>
</evidence>
<name>A0A417Z7H1_9MICO</name>
<dbReference type="Pfam" id="PF13520">
    <property type="entry name" value="AA_permease_2"/>
    <property type="match status" value="1"/>
</dbReference>
<evidence type="ECO:0000256" key="1">
    <source>
        <dbReference type="ARBA" id="ARBA00004141"/>
    </source>
</evidence>
<feature type="transmembrane region" description="Helical" evidence="6">
    <location>
        <begin position="326"/>
        <end position="355"/>
    </location>
</feature>
<dbReference type="PANTHER" id="PTHR43243:SF4">
    <property type="entry name" value="CATIONIC AMINO ACID TRANSPORTER 4"/>
    <property type="match status" value="1"/>
</dbReference>
<keyword evidence="3 6" id="KW-0812">Transmembrane</keyword>
<feature type="transmembrane region" description="Helical" evidence="6">
    <location>
        <begin position="460"/>
        <end position="478"/>
    </location>
</feature>
<feature type="transmembrane region" description="Helical" evidence="6">
    <location>
        <begin position="376"/>
        <end position="397"/>
    </location>
</feature>
<feature type="transmembrane region" description="Helical" evidence="6">
    <location>
        <begin position="282"/>
        <end position="306"/>
    </location>
</feature>
<feature type="transmembrane region" description="Helical" evidence="6">
    <location>
        <begin position="155"/>
        <end position="175"/>
    </location>
</feature>
<dbReference type="GO" id="GO:0016020">
    <property type="term" value="C:membrane"/>
    <property type="evidence" value="ECO:0007669"/>
    <property type="project" value="UniProtKB-SubCell"/>
</dbReference>
<feature type="transmembrane region" description="Helical" evidence="6">
    <location>
        <begin position="433"/>
        <end position="454"/>
    </location>
</feature>
<feature type="transmembrane region" description="Helical" evidence="6">
    <location>
        <begin position="241"/>
        <end position="261"/>
    </location>
</feature>
<dbReference type="EMBL" id="QWLM01000004">
    <property type="protein sequence ID" value="RHW46589.1"/>
    <property type="molecule type" value="Genomic_DNA"/>
</dbReference>
<accession>A0A417Z7H1</accession>
<comment type="caution">
    <text evidence="7">The sequence shown here is derived from an EMBL/GenBank/DDBJ whole genome shotgun (WGS) entry which is preliminary data.</text>
</comment>